<evidence type="ECO:0000313" key="2">
    <source>
        <dbReference type="EnsemblMetazoa" id="RPRC001453-PA"/>
    </source>
</evidence>
<accession>T1HBP1</accession>
<dbReference type="EMBL" id="ACPB03005762">
    <property type="status" value="NOT_ANNOTATED_CDS"/>
    <property type="molecule type" value="Genomic_DNA"/>
</dbReference>
<reference evidence="2" key="1">
    <citation type="submission" date="2015-05" db="UniProtKB">
        <authorList>
            <consortium name="EnsemblMetazoa"/>
        </authorList>
    </citation>
    <scope>IDENTIFICATION</scope>
</reference>
<proteinExistence type="predicted"/>
<evidence type="ECO:0000256" key="1">
    <source>
        <dbReference type="SAM" id="MobiDB-lite"/>
    </source>
</evidence>
<dbReference type="EnsemblMetazoa" id="RPRC001453-RA">
    <property type="protein sequence ID" value="RPRC001453-PA"/>
    <property type="gene ID" value="RPRC001453"/>
</dbReference>
<dbReference type="HOGENOM" id="CLU_2349289_0_0_1"/>
<evidence type="ECO:0000313" key="3">
    <source>
        <dbReference type="Proteomes" id="UP000015103"/>
    </source>
</evidence>
<dbReference type="OMA" id="DEGRECG"/>
<dbReference type="eggNOG" id="ENOG502SBJ4">
    <property type="taxonomic scope" value="Eukaryota"/>
</dbReference>
<dbReference type="Proteomes" id="UP000015103">
    <property type="component" value="Unassembled WGS sequence"/>
</dbReference>
<name>T1HBP1_RHOPR</name>
<protein>
    <submittedName>
        <fullName evidence="2">Uncharacterized protein</fullName>
    </submittedName>
</protein>
<feature type="region of interest" description="Disordered" evidence="1">
    <location>
        <begin position="58"/>
        <end position="97"/>
    </location>
</feature>
<dbReference type="AlphaFoldDB" id="T1HBP1"/>
<sequence>MDETQVFLPFLAILTCYAFQIGDSLFVDLPRVRLDGGARAFRQRWGYDLGPPPLLEEEEEADIECGPQTTAAEQQETTSLREHQPPSSPIGDLFLEK</sequence>
<keyword evidence="3" id="KW-1185">Reference proteome</keyword>
<dbReference type="VEuPathDB" id="VectorBase:RPRC001453"/>
<organism evidence="2 3">
    <name type="scientific">Rhodnius prolixus</name>
    <name type="common">Triatomid bug</name>
    <dbReference type="NCBI Taxonomy" id="13249"/>
    <lineage>
        <taxon>Eukaryota</taxon>
        <taxon>Metazoa</taxon>
        <taxon>Ecdysozoa</taxon>
        <taxon>Arthropoda</taxon>
        <taxon>Hexapoda</taxon>
        <taxon>Insecta</taxon>
        <taxon>Pterygota</taxon>
        <taxon>Neoptera</taxon>
        <taxon>Paraneoptera</taxon>
        <taxon>Hemiptera</taxon>
        <taxon>Heteroptera</taxon>
        <taxon>Panheteroptera</taxon>
        <taxon>Cimicomorpha</taxon>
        <taxon>Reduviidae</taxon>
        <taxon>Triatominae</taxon>
        <taxon>Rhodnius</taxon>
    </lineage>
</organism>
<feature type="compositionally biased region" description="Low complexity" evidence="1">
    <location>
        <begin position="68"/>
        <end position="78"/>
    </location>
</feature>
<dbReference type="InParanoid" id="T1HBP1"/>